<dbReference type="EMBL" id="CP159342">
    <property type="protein sequence ID" value="XCH74170.1"/>
    <property type="molecule type" value="Genomic_DNA"/>
</dbReference>
<evidence type="ECO:0000313" key="2">
    <source>
        <dbReference type="EMBL" id="XBP93472.1"/>
    </source>
</evidence>
<sequence>MIRRWGRYVGAAYRPAVQIPYTVSWAVGLTALFATVTAGVARWRPGVDLLVTTVTLMVTMLLIRALDDLRDLEYDRALNPGRPLPSGLVRPGDLYTLVAVGGVLLLALNAGRGVALVALVVQMVYTAAVIVAELVGGWPAPDRIGLQAAVNLPILSMLSLYVYAGFLRAEHVRPSAAGFVAVAAVTLGALAVEFGRKTSRRPRPGERTYATILGAAGTSAAGLAAAVLATTAVVVMVAPWRPGAAWGWLVLAPLALPVISAGRFAAGDNRWPALPTIAYVPAMYGSFLVVGWLTKGALG</sequence>
<evidence type="ECO:0008006" key="4">
    <source>
        <dbReference type="Google" id="ProtNLM"/>
    </source>
</evidence>
<feature type="transmembrane region" description="Helical" evidence="1">
    <location>
        <begin position="212"/>
        <end position="240"/>
    </location>
</feature>
<keyword evidence="1" id="KW-0472">Membrane</keyword>
<dbReference type="RefSeq" id="WP_350933133.1">
    <property type="nucleotide sequence ID" value="NZ_CP157762.1"/>
</dbReference>
<protein>
    <recommendedName>
        <fullName evidence="4">Prenyltransferase</fullName>
    </recommendedName>
</protein>
<dbReference type="EMBL" id="CP157762">
    <property type="protein sequence ID" value="XBP93472.1"/>
    <property type="molecule type" value="Genomic_DNA"/>
</dbReference>
<feature type="transmembrane region" description="Helical" evidence="1">
    <location>
        <begin position="172"/>
        <end position="192"/>
    </location>
</feature>
<feature type="transmembrane region" description="Helical" evidence="1">
    <location>
        <begin position="246"/>
        <end position="266"/>
    </location>
</feature>
<feature type="transmembrane region" description="Helical" evidence="1">
    <location>
        <begin position="148"/>
        <end position="166"/>
    </location>
</feature>
<dbReference type="AlphaFoldDB" id="A0AAU8HC63"/>
<feature type="transmembrane region" description="Helical" evidence="1">
    <location>
        <begin position="49"/>
        <end position="66"/>
    </location>
</feature>
<feature type="transmembrane region" description="Helical" evidence="1">
    <location>
        <begin position="114"/>
        <end position="136"/>
    </location>
</feature>
<keyword evidence="1" id="KW-0812">Transmembrane</keyword>
<name>A0AAU8HC63_9ACTN</name>
<accession>A0AAU8HC63</accession>
<feature type="transmembrane region" description="Helical" evidence="1">
    <location>
        <begin position="21"/>
        <end position="43"/>
    </location>
</feature>
<reference evidence="3" key="2">
    <citation type="submission" date="2024-06" db="EMBL/GenBank/DDBJ databases">
        <title>Micromonospora mangrovi CCTCC AA 2012012 genome sequences.</title>
        <authorList>
            <person name="Gao J."/>
        </authorList>
    </citation>
    <scope>NUCLEOTIDE SEQUENCE</scope>
    <source>
        <strain evidence="3">CCTCC AA 2012012</strain>
    </source>
</reference>
<gene>
    <name evidence="3" type="ORF">ABUL08_28550</name>
    <name evidence="2" type="ORF">VK199_28465</name>
</gene>
<organism evidence="3">
    <name type="scientific">Micromonospora sp. CCTCC AA 2012012</name>
    <dbReference type="NCBI Taxonomy" id="3111921"/>
    <lineage>
        <taxon>Bacteria</taxon>
        <taxon>Bacillati</taxon>
        <taxon>Actinomycetota</taxon>
        <taxon>Actinomycetes</taxon>
        <taxon>Micromonosporales</taxon>
        <taxon>Micromonosporaceae</taxon>
        <taxon>Micromonospora</taxon>
    </lineage>
</organism>
<evidence type="ECO:0000256" key="1">
    <source>
        <dbReference type="SAM" id="Phobius"/>
    </source>
</evidence>
<proteinExistence type="predicted"/>
<reference evidence="2" key="1">
    <citation type="submission" date="2024-01" db="EMBL/GenBank/DDBJ databases">
        <title>The genome sequence of Micromonospora mangrovi CCTCC AA 2012012.</title>
        <authorList>
            <person name="Gao J."/>
        </authorList>
    </citation>
    <scope>NUCLEOTIDE SEQUENCE</scope>
    <source>
        <strain evidence="2">CCTCC AA 2012012</strain>
    </source>
</reference>
<evidence type="ECO:0000313" key="3">
    <source>
        <dbReference type="EMBL" id="XCH74170.1"/>
    </source>
</evidence>
<keyword evidence="1" id="KW-1133">Transmembrane helix</keyword>
<feature type="transmembrane region" description="Helical" evidence="1">
    <location>
        <begin position="87"/>
        <end position="108"/>
    </location>
</feature>
<feature type="transmembrane region" description="Helical" evidence="1">
    <location>
        <begin position="273"/>
        <end position="293"/>
    </location>
</feature>